<name>A0AAE1NHT2_9EUCA</name>
<dbReference type="EMBL" id="JAWZYT010005597">
    <property type="protein sequence ID" value="KAK4290128.1"/>
    <property type="molecule type" value="Genomic_DNA"/>
</dbReference>
<feature type="repeat" description="WD" evidence="3">
    <location>
        <begin position="397"/>
        <end position="438"/>
    </location>
</feature>
<sequence length="473" mass="50772">MKSSSRKVKSLQLLSAIGFTGKVVGGLHVQREDRGLVYPVGVGVGVWDRSGGRHALLHAHTRPVTALTVSRSGRLIVSAQNSDPGCQAVVVVWRYKEREELGRHKVHREEVTAVAMSSGEEYVVDEAEEFLYAATSSGDVVKVRLNSGQGEGIQALVLLGGDLLLAGDVGGGVRAYRQLQEEVRQDGRPKCPDPPRAHGTLKYTHPKDPTRPLLQQVWCVDVGGAVTSLSVVGPEVVVGTVTSEIYTFRLPSKHVPHASTHPRIGGVRVWNVRSLKEALRVELKGLVCCCCCVTHTLHTIVTGWSDGRLRGLGAESGRVLWVVDDAHHAGVNAVVTLPTGTIISGGRDGRLERVKRLRAHTVFLGGVVLRCGEVVTTGSDGAVMVWDRLDGTLLADLPSSQQPLTCLAVTKDDSTLVTAGEDAVVRVWNWKKGRVTHEGRGHSGAITKVAISPDARLLATAGKDGALLFWKLQ</sequence>
<dbReference type="PANTHER" id="PTHR44019">
    <property type="entry name" value="WD REPEAT-CONTAINING PROTEIN 55"/>
    <property type="match status" value="1"/>
</dbReference>
<proteinExistence type="predicted"/>
<dbReference type="InterPro" id="IPR015943">
    <property type="entry name" value="WD40/YVTN_repeat-like_dom_sf"/>
</dbReference>
<dbReference type="PANTHER" id="PTHR44019:SF8">
    <property type="entry name" value="POC1 CENTRIOLAR PROTEIN HOMOLOG"/>
    <property type="match status" value="1"/>
</dbReference>
<evidence type="ECO:0000313" key="5">
    <source>
        <dbReference type="EMBL" id="KAK4290128.1"/>
    </source>
</evidence>
<keyword evidence="6" id="KW-1185">Reference proteome</keyword>
<dbReference type="PROSITE" id="PS50082">
    <property type="entry name" value="WD_REPEATS_2"/>
    <property type="match status" value="2"/>
</dbReference>
<feature type="region of interest" description="Disordered" evidence="4">
    <location>
        <begin position="183"/>
        <end position="206"/>
    </location>
</feature>
<feature type="repeat" description="WD" evidence="3">
    <location>
        <begin position="439"/>
        <end position="473"/>
    </location>
</feature>
<dbReference type="Gene3D" id="2.130.10.10">
    <property type="entry name" value="YVTN repeat-like/Quinoprotein amine dehydrogenase"/>
    <property type="match status" value="3"/>
</dbReference>
<gene>
    <name evidence="5" type="ORF">Pmani_036955</name>
</gene>
<protein>
    <submittedName>
        <fullName evidence="5">Uncharacterized protein</fullName>
    </submittedName>
</protein>
<evidence type="ECO:0000256" key="4">
    <source>
        <dbReference type="SAM" id="MobiDB-lite"/>
    </source>
</evidence>
<accession>A0AAE1NHT2</accession>
<dbReference type="SMART" id="SM00320">
    <property type="entry name" value="WD40"/>
    <property type="match status" value="5"/>
</dbReference>
<dbReference type="Proteomes" id="UP001292094">
    <property type="component" value="Unassembled WGS sequence"/>
</dbReference>
<dbReference type="SUPFAM" id="SSF50978">
    <property type="entry name" value="WD40 repeat-like"/>
    <property type="match status" value="1"/>
</dbReference>
<evidence type="ECO:0000256" key="3">
    <source>
        <dbReference type="PROSITE-ProRule" id="PRU00221"/>
    </source>
</evidence>
<evidence type="ECO:0000256" key="1">
    <source>
        <dbReference type="ARBA" id="ARBA00022574"/>
    </source>
</evidence>
<reference evidence="5" key="1">
    <citation type="submission" date="2023-11" db="EMBL/GenBank/DDBJ databases">
        <title>Genome assemblies of two species of porcelain crab, Petrolisthes cinctipes and Petrolisthes manimaculis (Anomura: Porcellanidae).</title>
        <authorList>
            <person name="Angst P."/>
        </authorList>
    </citation>
    <scope>NUCLEOTIDE SEQUENCE</scope>
    <source>
        <strain evidence="5">PB745_02</strain>
        <tissue evidence="5">Gill</tissue>
    </source>
</reference>
<dbReference type="Pfam" id="PF00400">
    <property type="entry name" value="WD40"/>
    <property type="match status" value="3"/>
</dbReference>
<comment type="caution">
    <text evidence="5">The sequence shown here is derived from an EMBL/GenBank/DDBJ whole genome shotgun (WGS) entry which is preliminary data.</text>
</comment>
<dbReference type="InterPro" id="IPR001680">
    <property type="entry name" value="WD40_rpt"/>
</dbReference>
<keyword evidence="2" id="KW-0677">Repeat</keyword>
<keyword evidence="1 3" id="KW-0853">WD repeat</keyword>
<evidence type="ECO:0000256" key="2">
    <source>
        <dbReference type="ARBA" id="ARBA00022737"/>
    </source>
</evidence>
<dbReference type="InterPro" id="IPR036322">
    <property type="entry name" value="WD40_repeat_dom_sf"/>
</dbReference>
<dbReference type="InterPro" id="IPR050505">
    <property type="entry name" value="WDR55/POC1"/>
</dbReference>
<organism evidence="5 6">
    <name type="scientific">Petrolisthes manimaculis</name>
    <dbReference type="NCBI Taxonomy" id="1843537"/>
    <lineage>
        <taxon>Eukaryota</taxon>
        <taxon>Metazoa</taxon>
        <taxon>Ecdysozoa</taxon>
        <taxon>Arthropoda</taxon>
        <taxon>Crustacea</taxon>
        <taxon>Multicrustacea</taxon>
        <taxon>Malacostraca</taxon>
        <taxon>Eumalacostraca</taxon>
        <taxon>Eucarida</taxon>
        <taxon>Decapoda</taxon>
        <taxon>Pleocyemata</taxon>
        <taxon>Anomura</taxon>
        <taxon>Galatheoidea</taxon>
        <taxon>Porcellanidae</taxon>
        <taxon>Petrolisthes</taxon>
    </lineage>
</organism>
<evidence type="ECO:0000313" key="6">
    <source>
        <dbReference type="Proteomes" id="UP001292094"/>
    </source>
</evidence>
<dbReference type="PROSITE" id="PS50294">
    <property type="entry name" value="WD_REPEATS_REGION"/>
    <property type="match status" value="2"/>
</dbReference>
<feature type="compositionally biased region" description="Basic and acidic residues" evidence="4">
    <location>
        <begin position="183"/>
        <end position="196"/>
    </location>
</feature>
<dbReference type="AlphaFoldDB" id="A0AAE1NHT2"/>